<dbReference type="InterPro" id="IPR011009">
    <property type="entry name" value="Kinase-like_dom_sf"/>
</dbReference>
<dbReference type="GO" id="GO:0004674">
    <property type="term" value="F:protein serine/threonine kinase activity"/>
    <property type="evidence" value="ECO:0007669"/>
    <property type="project" value="UniProtKB-KW"/>
</dbReference>
<dbReference type="PROSITE" id="PS50011">
    <property type="entry name" value="PROTEIN_KINASE_DOM"/>
    <property type="match status" value="1"/>
</dbReference>
<dbReference type="GO" id="GO:0005524">
    <property type="term" value="F:ATP binding"/>
    <property type="evidence" value="ECO:0007669"/>
    <property type="project" value="UniProtKB-KW"/>
</dbReference>
<keyword evidence="3" id="KW-0547">Nucleotide-binding</keyword>
<sequence length="1038" mass="115871">MSYKDASKAKGGGAPMSPLQKQQVRGSRTFELSGIVVTNDVHTGEDEAANVALCELKFDPIPPPPQIEDHADIPMIAQHYNHAHGGIVEESLAAIAAREREAEIRQSRIRGHLHAYIFNNETSILPIGAKKENGRRSSIMQLQQYAAEDLHMKASSQIDGIFACASTGLFHMREVEGLDAFGRMEIGLCQFTPVTIQYMPSSANGDEPVIAEGEQHPNSQRDLIRHANYRYGFKLSRQFLDEQHATQLEREPGMIARKSTTRTNIIHGINIENILSRNQPSAAAQTYTQIQNHQTRQDSQGMSNSVNNSPCQTGNVVFFIADSLSEYNEWKTALENIVVQTTRINQVYHIKDVLGEGTFGQVMLGTPKQLIPFSRDIDHEVKNSESNIATGNIEHEKQINNKVAIKILNKSKIIKQQTGLRNLINEIKVHWALDLCENVLRLLQIYEDVTYIYLVLEYQPKGTLLDMIEDSKQILESTARIIMEQVLLALDFFHKKKIIHRDIKLDNILITQIQEGTHYEIRIADFGLAAFTLKDEYITHRCGSPGYVAPEVLKGRPYSYKADIFGAGSVFFNLLSRRYLFSGATAEEVLRRNARCQVDHIRKYLEQVSNCGQDLLFWMLNSDPDRRPTAAEALQHEWFRNDQKIINDLLSVNNVICSQQQVMGDTSQISDNKSGGSYLSFIASFQMGTLLQYGKHQNQFKFGQMNQRNASGVSMCLLDHRGPLMKDAAQGHVSGHSSFLVGQHPTPTLNENNKQTPPIEVCVSQKERITNPSISPGHIPAQPPQNRSVSSSSMRVSYFKAIRESNSINARAQTPTPPNQTGNSKAIRANTSQFVSGNILNINKKRDESSGNDKQQQQSRYMMNIFKNQQTNGESSQVPCSSLQNVVKQLNHVETRGDYGNLLGSLNPTNKFEGNDQNAVATNSQQNRFQPFAGMTGTPNGGGNGMGVGGPPIHHVNTLFSFTSSADETLSQAGVVKVCRNAKFGKRDCDYKFGSSIVIKIIKQLNVGQPGGPLLKTLRADPYDRLCEGRRKSSEKYR</sequence>
<reference evidence="8" key="1">
    <citation type="submission" date="2019-06" db="EMBL/GenBank/DDBJ databases">
        <authorList>
            <person name="Zheng W."/>
        </authorList>
    </citation>
    <scope>NUCLEOTIDE SEQUENCE</scope>
    <source>
        <strain evidence="8">QDHG01</strain>
    </source>
</reference>
<dbReference type="Proteomes" id="UP000785679">
    <property type="component" value="Unassembled WGS sequence"/>
</dbReference>
<gene>
    <name evidence="8" type="ORF">FGO68_gene2727</name>
</gene>
<keyword evidence="1" id="KW-0723">Serine/threonine-protein kinase</keyword>
<keyword evidence="2" id="KW-0808">Transferase</keyword>
<keyword evidence="5" id="KW-0067">ATP-binding</keyword>
<dbReference type="InterPro" id="IPR000719">
    <property type="entry name" value="Prot_kinase_dom"/>
</dbReference>
<keyword evidence="4" id="KW-0418">Kinase</keyword>
<dbReference type="Pfam" id="PF00069">
    <property type="entry name" value="Pkinase"/>
    <property type="match status" value="1"/>
</dbReference>
<evidence type="ECO:0000256" key="1">
    <source>
        <dbReference type="ARBA" id="ARBA00022527"/>
    </source>
</evidence>
<evidence type="ECO:0000313" key="9">
    <source>
        <dbReference type="Proteomes" id="UP000785679"/>
    </source>
</evidence>
<dbReference type="Gene3D" id="1.10.510.10">
    <property type="entry name" value="Transferase(Phosphotransferase) domain 1"/>
    <property type="match status" value="1"/>
</dbReference>
<name>A0A8J8P6A7_HALGN</name>
<dbReference type="GO" id="GO:0005634">
    <property type="term" value="C:nucleus"/>
    <property type="evidence" value="ECO:0007669"/>
    <property type="project" value="TreeGrafter"/>
</dbReference>
<dbReference type="OrthoDB" id="10252354at2759"/>
<dbReference type="SMART" id="SM00220">
    <property type="entry name" value="S_TKc"/>
    <property type="match status" value="1"/>
</dbReference>
<dbReference type="Gene3D" id="3.30.200.20">
    <property type="entry name" value="Phosphorylase Kinase, domain 1"/>
    <property type="match status" value="1"/>
</dbReference>
<dbReference type="AlphaFoldDB" id="A0A8J8P6A7"/>
<feature type="domain" description="Protein kinase" evidence="7">
    <location>
        <begin position="348"/>
        <end position="639"/>
    </location>
</feature>
<organism evidence="8 9">
    <name type="scientific">Halteria grandinella</name>
    <dbReference type="NCBI Taxonomy" id="5974"/>
    <lineage>
        <taxon>Eukaryota</taxon>
        <taxon>Sar</taxon>
        <taxon>Alveolata</taxon>
        <taxon>Ciliophora</taxon>
        <taxon>Intramacronucleata</taxon>
        <taxon>Spirotrichea</taxon>
        <taxon>Stichotrichia</taxon>
        <taxon>Sporadotrichida</taxon>
        <taxon>Halteriidae</taxon>
        <taxon>Halteria</taxon>
    </lineage>
</organism>
<evidence type="ECO:0000256" key="6">
    <source>
        <dbReference type="SAM" id="MobiDB-lite"/>
    </source>
</evidence>
<evidence type="ECO:0000256" key="2">
    <source>
        <dbReference type="ARBA" id="ARBA00022679"/>
    </source>
</evidence>
<feature type="region of interest" description="Disordered" evidence="6">
    <location>
        <begin position="772"/>
        <end position="791"/>
    </location>
</feature>
<evidence type="ECO:0000313" key="8">
    <source>
        <dbReference type="EMBL" id="TNV86321.1"/>
    </source>
</evidence>
<dbReference type="SUPFAM" id="SSF56112">
    <property type="entry name" value="Protein kinase-like (PK-like)"/>
    <property type="match status" value="1"/>
</dbReference>
<comment type="caution">
    <text evidence="8">The sequence shown here is derived from an EMBL/GenBank/DDBJ whole genome shotgun (WGS) entry which is preliminary data.</text>
</comment>
<evidence type="ECO:0000259" key="7">
    <source>
        <dbReference type="PROSITE" id="PS50011"/>
    </source>
</evidence>
<dbReference type="PANTHER" id="PTHR24345:SF0">
    <property type="entry name" value="CELL CYCLE SERINE_THREONINE-PROTEIN KINASE CDC5_MSD2"/>
    <property type="match status" value="1"/>
</dbReference>
<protein>
    <recommendedName>
        <fullName evidence="7">Protein kinase domain-containing protein</fullName>
    </recommendedName>
</protein>
<dbReference type="EMBL" id="RRYP01001164">
    <property type="protein sequence ID" value="TNV86321.1"/>
    <property type="molecule type" value="Genomic_DNA"/>
</dbReference>
<dbReference type="InterPro" id="IPR008271">
    <property type="entry name" value="Ser/Thr_kinase_AS"/>
</dbReference>
<evidence type="ECO:0000256" key="4">
    <source>
        <dbReference type="ARBA" id="ARBA00022777"/>
    </source>
</evidence>
<evidence type="ECO:0000256" key="3">
    <source>
        <dbReference type="ARBA" id="ARBA00022741"/>
    </source>
</evidence>
<feature type="region of interest" description="Disordered" evidence="6">
    <location>
        <begin position="1"/>
        <end position="25"/>
    </location>
</feature>
<accession>A0A8J8P6A7</accession>
<evidence type="ECO:0000256" key="5">
    <source>
        <dbReference type="ARBA" id="ARBA00022840"/>
    </source>
</evidence>
<dbReference type="PANTHER" id="PTHR24345">
    <property type="entry name" value="SERINE/THREONINE-PROTEIN KINASE PLK"/>
    <property type="match status" value="1"/>
</dbReference>
<dbReference type="PROSITE" id="PS00108">
    <property type="entry name" value="PROTEIN_KINASE_ST"/>
    <property type="match status" value="1"/>
</dbReference>
<proteinExistence type="predicted"/>
<keyword evidence="9" id="KW-1185">Reference proteome</keyword>